<dbReference type="GO" id="GO:0008380">
    <property type="term" value="P:RNA splicing"/>
    <property type="evidence" value="ECO:0007669"/>
    <property type="project" value="UniProtKB-KW"/>
</dbReference>
<feature type="domain" description="RRM" evidence="6">
    <location>
        <begin position="36"/>
        <end position="113"/>
    </location>
</feature>
<dbReference type="GO" id="GO:0005681">
    <property type="term" value="C:spliceosomal complex"/>
    <property type="evidence" value="ECO:0007669"/>
    <property type="project" value="UniProtKB-KW"/>
</dbReference>
<keyword evidence="2" id="KW-0747">Spliceosome</keyword>
<comment type="caution">
    <text evidence="7">The sequence shown here is derived from an EMBL/GenBank/DDBJ whole genome shotgun (WGS) entry which is preliminary data.</text>
</comment>
<dbReference type="SUPFAM" id="SSF54928">
    <property type="entry name" value="RNA-binding domain, RBD"/>
    <property type="match status" value="1"/>
</dbReference>
<evidence type="ECO:0000256" key="3">
    <source>
        <dbReference type="ARBA" id="ARBA00023187"/>
    </source>
</evidence>
<reference evidence="7" key="1">
    <citation type="journal article" date="2017" name="Nature">
        <title>The sunflower genome provides insights into oil metabolism, flowering and Asterid evolution.</title>
        <authorList>
            <person name="Badouin H."/>
            <person name="Gouzy J."/>
            <person name="Grassa C.J."/>
            <person name="Murat F."/>
            <person name="Staton S.E."/>
            <person name="Cottret L."/>
            <person name="Lelandais-Briere C."/>
            <person name="Owens G.L."/>
            <person name="Carrere S."/>
            <person name="Mayjonade B."/>
            <person name="Legrand L."/>
            <person name="Gill N."/>
            <person name="Kane N.C."/>
            <person name="Bowers J.E."/>
            <person name="Hubner S."/>
            <person name="Bellec A."/>
            <person name="Berard A."/>
            <person name="Berges H."/>
            <person name="Blanchet N."/>
            <person name="Boniface M.C."/>
            <person name="Brunel D."/>
            <person name="Catrice O."/>
            <person name="Chaidir N."/>
            <person name="Claudel C."/>
            <person name="Donnadieu C."/>
            <person name="Faraut T."/>
            <person name="Fievet G."/>
            <person name="Helmstetter N."/>
            <person name="King M."/>
            <person name="Knapp S.J."/>
            <person name="Lai Z."/>
            <person name="Le Paslier M.C."/>
            <person name="Lippi Y."/>
            <person name="Lorenzon L."/>
            <person name="Mandel J.R."/>
            <person name="Marage G."/>
            <person name="Marchand G."/>
            <person name="Marquand E."/>
            <person name="Bret-Mestries E."/>
            <person name="Morien E."/>
            <person name="Nambeesan S."/>
            <person name="Nguyen T."/>
            <person name="Pegot-Espagnet P."/>
            <person name="Pouilly N."/>
            <person name="Raftis F."/>
            <person name="Sallet E."/>
            <person name="Schiex T."/>
            <person name="Thomas J."/>
            <person name="Vandecasteele C."/>
            <person name="Vares D."/>
            <person name="Vear F."/>
            <person name="Vautrin S."/>
            <person name="Crespi M."/>
            <person name="Mangin B."/>
            <person name="Burke J.M."/>
            <person name="Salse J."/>
            <person name="Munos S."/>
            <person name="Vincourt P."/>
            <person name="Rieseberg L.H."/>
            <person name="Langlade N.B."/>
        </authorList>
    </citation>
    <scope>NUCLEOTIDE SEQUENCE</scope>
    <source>
        <tissue evidence="7">Leaves</tissue>
    </source>
</reference>
<organism evidence="7 8">
    <name type="scientific">Helianthus annuus</name>
    <name type="common">Common sunflower</name>
    <dbReference type="NCBI Taxonomy" id="4232"/>
    <lineage>
        <taxon>Eukaryota</taxon>
        <taxon>Viridiplantae</taxon>
        <taxon>Streptophyta</taxon>
        <taxon>Embryophyta</taxon>
        <taxon>Tracheophyta</taxon>
        <taxon>Spermatophyta</taxon>
        <taxon>Magnoliopsida</taxon>
        <taxon>eudicotyledons</taxon>
        <taxon>Gunneridae</taxon>
        <taxon>Pentapetalae</taxon>
        <taxon>asterids</taxon>
        <taxon>campanulids</taxon>
        <taxon>Asterales</taxon>
        <taxon>Asteraceae</taxon>
        <taxon>Asteroideae</taxon>
        <taxon>Heliantheae alliance</taxon>
        <taxon>Heliantheae</taxon>
        <taxon>Helianthus</taxon>
    </lineage>
</organism>
<feature type="region of interest" description="Disordered" evidence="5">
    <location>
        <begin position="1"/>
        <end position="29"/>
    </location>
</feature>
<feature type="compositionally biased region" description="Basic and acidic residues" evidence="5">
    <location>
        <begin position="1"/>
        <end position="11"/>
    </location>
</feature>
<evidence type="ECO:0000256" key="4">
    <source>
        <dbReference type="PROSITE-ProRule" id="PRU00176"/>
    </source>
</evidence>
<proteinExistence type="predicted"/>
<keyword evidence="3" id="KW-0508">mRNA splicing</keyword>
<gene>
    <name evidence="7" type="ORF">HanXRQr2_Chr08g0345941</name>
</gene>
<dbReference type="InterPro" id="IPR012677">
    <property type="entry name" value="Nucleotide-bd_a/b_plait_sf"/>
</dbReference>
<dbReference type="Proteomes" id="UP000215914">
    <property type="component" value="Unassembled WGS sequence"/>
</dbReference>
<evidence type="ECO:0000256" key="2">
    <source>
        <dbReference type="ARBA" id="ARBA00022728"/>
    </source>
</evidence>
<keyword evidence="4" id="KW-0694">RNA-binding</keyword>
<keyword evidence="8" id="KW-1185">Reference proteome</keyword>
<dbReference type="Gene3D" id="3.30.70.330">
    <property type="match status" value="1"/>
</dbReference>
<accession>A0A9K3IFW2</accession>
<dbReference type="InterPro" id="IPR035979">
    <property type="entry name" value="RBD_domain_sf"/>
</dbReference>
<evidence type="ECO:0000256" key="1">
    <source>
        <dbReference type="ARBA" id="ARBA00022664"/>
    </source>
</evidence>
<dbReference type="InterPro" id="IPR050907">
    <property type="entry name" value="SRSF"/>
</dbReference>
<evidence type="ECO:0000313" key="7">
    <source>
        <dbReference type="EMBL" id="KAF5795977.1"/>
    </source>
</evidence>
<dbReference type="Pfam" id="PF00076">
    <property type="entry name" value="RRM_1"/>
    <property type="match status" value="1"/>
</dbReference>
<dbReference type="PANTHER" id="PTHR23147">
    <property type="entry name" value="SERINE/ARGININE RICH SPLICING FACTOR"/>
    <property type="match status" value="1"/>
</dbReference>
<sequence length="357" mass="40596">MSGDSRQRSSEEWQDVPSRKGRRNSQQGGANNKIITKFYVSNLPPKCSSLDLKEVFGGFGVYEGSYIARKRDRWGKRFAFVSFRDVHDVKRLEGEMVDVWVGSYKLFVALARFVDGDMIDKPKPDLRRKAIMKELASHANHIVEGEYESGANTMGRGDNSNQTRGGRSFLDSVLNRNKVDTILVDDNVEGFYQWHGMSLVGKVVDFNTLTSLKELLRSRGWNSVAIKYVGGFSVLLVFTCLEDAESFLSYKNMWSVWFEGLKVWDGNFKEEERIAWLKVYGVPVQLAVDQVLEMVGSRYGKVVQPARMSGDDNNFSFAFIGVLTKSCSRIVDRVDIRWRGFLFNVWTDEDVGSTRGC</sequence>
<reference evidence="7" key="2">
    <citation type="submission" date="2020-06" db="EMBL/GenBank/DDBJ databases">
        <title>Helianthus annuus Genome sequencing and assembly Release 2.</title>
        <authorList>
            <person name="Gouzy J."/>
            <person name="Langlade N."/>
            <person name="Munos S."/>
        </authorList>
    </citation>
    <scope>NUCLEOTIDE SEQUENCE</scope>
    <source>
        <tissue evidence="7">Leaves</tissue>
    </source>
</reference>
<evidence type="ECO:0000259" key="6">
    <source>
        <dbReference type="PROSITE" id="PS50102"/>
    </source>
</evidence>
<dbReference type="GO" id="GO:0003723">
    <property type="term" value="F:RNA binding"/>
    <property type="evidence" value="ECO:0007669"/>
    <property type="project" value="UniProtKB-UniRule"/>
</dbReference>
<protein>
    <submittedName>
        <fullName evidence="7">RNA recognition motif domain, nucleotide-binding alpha-beta plait domain superfamily</fullName>
    </submittedName>
</protein>
<dbReference type="InterPro" id="IPR000504">
    <property type="entry name" value="RRM_dom"/>
</dbReference>
<dbReference type="PROSITE" id="PS50102">
    <property type="entry name" value="RRM"/>
    <property type="match status" value="1"/>
</dbReference>
<dbReference type="EMBL" id="MNCJ02000323">
    <property type="protein sequence ID" value="KAF5795977.1"/>
    <property type="molecule type" value="Genomic_DNA"/>
</dbReference>
<keyword evidence="1" id="KW-0507">mRNA processing</keyword>
<dbReference type="AlphaFoldDB" id="A0A9K3IFW2"/>
<evidence type="ECO:0000313" key="8">
    <source>
        <dbReference type="Proteomes" id="UP000215914"/>
    </source>
</evidence>
<name>A0A9K3IFW2_HELAN</name>
<dbReference type="GO" id="GO:0006397">
    <property type="term" value="P:mRNA processing"/>
    <property type="evidence" value="ECO:0007669"/>
    <property type="project" value="UniProtKB-KW"/>
</dbReference>
<dbReference type="Gramene" id="mRNA:HanXRQr2_Chr08g0345941">
    <property type="protein sequence ID" value="mRNA:HanXRQr2_Chr08g0345941"/>
    <property type="gene ID" value="HanXRQr2_Chr08g0345941"/>
</dbReference>
<evidence type="ECO:0000256" key="5">
    <source>
        <dbReference type="SAM" id="MobiDB-lite"/>
    </source>
</evidence>
<dbReference type="SMART" id="SM00360">
    <property type="entry name" value="RRM"/>
    <property type="match status" value="1"/>
</dbReference>
<dbReference type="CDD" id="cd00590">
    <property type="entry name" value="RRM_SF"/>
    <property type="match status" value="1"/>
</dbReference>